<accession>A0A017TDV8</accession>
<keyword evidence="3" id="KW-1185">Reference proteome</keyword>
<protein>
    <submittedName>
        <fullName evidence="2">Uncharacterized protein</fullName>
    </submittedName>
</protein>
<dbReference type="STRING" id="1192034.CAP_1326"/>
<name>A0A017TDV8_9BACT</name>
<dbReference type="RefSeq" id="WP_044238921.1">
    <property type="nucleotide sequence ID" value="NZ_ASRX01000013.1"/>
</dbReference>
<organism evidence="2 3">
    <name type="scientific">Chondromyces apiculatus DSM 436</name>
    <dbReference type="NCBI Taxonomy" id="1192034"/>
    <lineage>
        <taxon>Bacteria</taxon>
        <taxon>Pseudomonadati</taxon>
        <taxon>Myxococcota</taxon>
        <taxon>Polyangia</taxon>
        <taxon>Polyangiales</taxon>
        <taxon>Polyangiaceae</taxon>
        <taxon>Chondromyces</taxon>
    </lineage>
</organism>
<dbReference type="Proteomes" id="UP000019678">
    <property type="component" value="Unassembled WGS sequence"/>
</dbReference>
<evidence type="ECO:0000313" key="3">
    <source>
        <dbReference type="Proteomes" id="UP000019678"/>
    </source>
</evidence>
<gene>
    <name evidence="2" type="ORF">CAP_1326</name>
</gene>
<dbReference type="EMBL" id="ASRX01000013">
    <property type="protein sequence ID" value="EYF07067.1"/>
    <property type="molecule type" value="Genomic_DNA"/>
</dbReference>
<evidence type="ECO:0000256" key="1">
    <source>
        <dbReference type="SAM" id="MobiDB-lite"/>
    </source>
</evidence>
<reference evidence="2 3" key="1">
    <citation type="submission" date="2013-05" db="EMBL/GenBank/DDBJ databases">
        <title>Genome assembly of Chondromyces apiculatus DSM 436.</title>
        <authorList>
            <person name="Sharma G."/>
            <person name="Khatri I."/>
            <person name="Kaur C."/>
            <person name="Mayilraj S."/>
            <person name="Subramanian S."/>
        </authorList>
    </citation>
    <scope>NUCLEOTIDE SEQUENCE [LARGE SCALE GENOMIC DNA]</scope>
    <source>
        <strain evidence="2 3">DSM 436</strain>
    </source>
</reference>
<evidence type="ECO:0000313" key="2">
    <source>
        <dbReference type="EMBL" id="EYF07067.1"/>
    </source>
</evidence>
<feature type="region of interest" description="Disordered" evidence="1">
    <location>
        <begin position="255"/>
        <end position="283"/>
    </location>
</feature>
<dbReference type="AlphaFoldDB" id="A0A017TDV8"/>
<proteinExistence type="predicted"/>
<sequence>MTRHLQEGFEPVVVPDGRRGIWQRVTHGEGRRVTRLELCAGRDGDDQELVLVAGDVVTADQLFALHDSLARVRWSDELRESSLESAERAAAVLITLLRQLLDHAESPRERELHDGVRRVLHAYDGRACGVCKGRGWIVGVYEPRLKCSRCSLAALPPVDDAHRFSAVVGGRAHLLAPRQVLLHSATYLRISGGVDEVAEALGRTSLAPYSQGYLLQSFSLVDHTEGVTYGACHVGSVSVRPESFTVSYVSRWPTVASDEGAKQESGPHGKTPPAPQPGDDNER</sequence>
<comment type="caution">
    <text evidence="2">The sequence shown here is derived from an EMBL/GenBank/DDBJ whole genome shotgun (WGS) entry which is preliminary data.</text>
</comment>